<dbReference type="PANTHER" id="PTHR12215">
    <property type="entry name" value="PHOSPHOPANTETHEINE TRANSFERASE"/>
    <property type="match status" value="1"/>
</dbReference>
<feature type="domain" description="4'-phosphopantetheinyl transferase N-terminal" evidence="4">
    <location>
        <begin position="25"/>
        <end position="108"/>
    </location>
</feature>
<accession>A0ABP4A937</accession>
<evidence type="ECO:0000313" key="5">
    <source>
        <dbReference type="EMBL" id="GAA0932566.1"/>
    </source>
</evidence>
<keyword evidence="6" id="KW-1185">Reference proteome</keyword>
<dbReference type="InterPro" id="IPR008278">
    <property type="entry name" value="4-PPantetheinyl_Trfase_dom"/>
</dbReference>
<dbReference type="Gene3D" id="3.90.470.20">
    <property type="entry name" value="4'-phosphopantetheinyl transferase domain"/>
    <property type="match status" value="2"/>
</dbReference>
<gene>
    <name evidence="5" type="ORF">GCM10009559_21680</name>
</gene>
<comment type="similarity">
    <text evidence="1">Belongs to the P-Pant transferase superfamily. Gsp/Sfp/HetI/AcpT family.</text>
</comment>
<evidence type="ECO:0000259" key="3">
    <source>
        <dbReference type="Pfam" id="PF01648"/>
    </source>
</evidence>
<dbReference type="InterPro" id="IPR037143">
    <property type="entry name" value="4-PPantetheinyl_Trfase_dom_sf"/>
</dbReference>
<dbReference type="Proteomes" id="UP001499967">
    <property type="component" value="Unassembled WGS sequence"/>
</dbReference>
<dbReference type="EMBL" id="BAAAHP010000058">
    <property type="protein sequence ID" value="GAA0932566.1"/>
    <property type="molecule type" value="Genomic_DNA"/>
</dbReference>
<dbReference type="InterPro" id="IPR050559">
    <property type="entry name" value="P-Pant_transferase_sf"/>
</dbReference>
<dbReference type="SUPFAM" id="SSF56214">
    <property type="entry name" value="4'-phosphopantetheinyl transferase"/>
    <property type="match status" value="2"/>
</dbReference>
<protein>
    <submittedName>
        <fullName evidence="5">4'-phosphopantetheinyl transferase superfamily protein</fullName>
    </submittedName>
</protein>
<dbReference type="InterPro" id="IPR055066">
    <property type="entry name" value="AASDHPPT_N"/>
</dbReference>
<keyword evidence="2 5" id="KW-0808">Transferase</keyword>
<reference evidence="6" key="1">
    <citation type="journal article" date="2019" name="Int. J. Syst. Evol. Microbiol.">
        <title>The Global Catalogue of Microorganisms (GCM) 10K type strain sequencing project: providing services to taxonomists for standard genome sequencing and annotation.</title>
        <authorList>
            <consortium name="The Broad Institute Genomics Platform"/>
            <consortium name="The Broad Institute Genome Sequencing Center for Infectious Disease"/>
            <person name="Wu L."/>
            <person name="Ma J."/>
        </authorList>
    </citation>
    <scope>NUCLEOTIDE SEQUENCE [LARGE SCALE GENOMIC DNA]</scope>
    <source>
        <strain evidence="6">JCM 11117</strain>
    </source>
</reference>
<evidence type="ECO:0000313" key="6">
    <source>
        <dbReference type="Proteomes" id="UP001499967"/>
    </source>
</evidence>
<dbReference type="GO" id="GO:0016740">
    <property type="term" value="F:transferase activity"/>
    <property type="evidence" value="ECO:0007669"/>
    <property type="project" value="UniProtKB-KW"/>
</dbReference>
<evidence type="ECO:0000256" key="2">
    <source>
        <dbReference type="ARBA" id="ARBA00022679"/>
    </source>
</evidence>
<proteinExistence type="inferred from homology"/>
<evidence type="ECO:0000259" key="4">
    <source>
        <dbReference type="Pfam" id="PF22624"/>
    </source>
</evidence>
<evidence type="ECO:0000256" key="1">
    <source>
        <dbReference type="ARBA" id="ARBA00010990"/>
    </source>
</evidence>
<dbReference type="Pfam" id="PF22624">
    <property type="entry name" value="AASDHPPT_N"/>
    <property type="match status" value="1"/>
</dbReference>
<name>A0ABP4A937_9PSEU</name>
<dbReference type="Pfam" id="PF01648">
    <property type="entry name" value="ACPS"/>
    <property type="match status" value="1"/>
</dbReference>
<sequence>MTGTGSPTAVVWWAAPVAPASAPGLVRLLDVHERRRLDRFRRPADQARYLAAHALVRLVLGESVGAPAADLVFDRTCRCGEQHGKPVLPGGPGFSLTHAGDLVGVAVHPGGPVGLDVEQVRELADLTAMAEHVRSPRETVTDADAFFALWTRKEALLKVVGTGLATPMSAITLGPPGVLDWTGEDAPAHPLWLADLRPAAGYHAAVAGTGARPSIAEQRGDALLAGQAL</sequence>
<comment type="caution">
    <text evidence="5">The sequence shown here is derived from an EMBL/GenBank/DDBJ whole genome shotgun (WGS) entry which is preliminary data.</text>
</comment>
<organism evidence="5 6">
    <name type="scientific">Pseudonocardia zijingensis</name>
    <dbReference type="NCBI Taxonomy" id="153376"/>
    <lineage>
        <taxon>Bacteria</taxon>
        <taxon>Bacillati</taxon>
        <taxon>Actinomycetota</taxon>
        <taxon>Actinomycetes</taxon>
        <taxon>Pseudonocardiales</taxon>
        <taxon>Pseudonocardiaceae</taxon>
        <taxon>Pseudonocardia</taxon>
    </lineage>
</organism>
<dbReference type="RefSeq" id="WP_343941178.1">
    <property type="nucleotide sequence ID" value="NZ_BAAAHP010000058.1"/>
</dbReference>
<dbReference type="PANTHER" id="PTHR12215:SF10">
    <property type="entry name" value="L-AMINOADIPATE-SEMIALDEHYDE DEHYDROGENASE-PHOSPHOPANTETHEINYL TRANSFERASE"/>
    <property type="match status" value="1"/>
</dbReference>
<feature type="domain" description="4'-phosphopantetheinyl transferase" evidence="3">
    <location>
        <begin position="112"/>
        <end position="173"/>
    </location>
</feature>